<feature type="signal peptide" evidence="5">
    <location>
        <begin position="1"/>
        <end position="18"/>
    </location>
</feature>
<organism evidence="7 9">
    <name type="scientific">Nonlabens ulvanivorans</name>
    <name type="common">Persicivirga ulvanivorans</name>
    <dbReference type="NCBI Taxonomy" id="906888"/>
    <lineage>
        <taxon>Bacteria</taxon>
        <taxon>Pseudomonadati</taxon>
        <taxon>Bacteroidota</taxon>
        <taxon>Flavobacteriia</taxon>
        <taxon>Flavobacteriales</taxon>
        <taxon>Flavobacteriaceae</taxon>
        <taxon>Nonlabens</taxon>
    </lineage>
</organism>
<dbReference type="AlphaFoldDB" id="A0A084JU36"/>
<keyword evidence="10" id="KW-1185">Reference proteome</keyword>
<proteinExistence type="predicted"/>
<dbReference type="RefSeq" id="WP_036583315.1">
    <property type="nucleotide sequence ID" value="NZ_JPJI01000032.1"/>
</dbReference>
<keyword evidence="3" id="KW-0998">Cell outer membrane</keyword>
<dbReference type="InterPro" id="IPR050330">
    <property type="entry name" value="Bact_OuterMem_StrucFunc"/>
</dbReference>
<evidence type="ECO:0000313" key="8">
    <source>
        <dbReference type="EMBL" id="PRX15307.1"/>
    </source>
</evidence>
<comment type="caution">
    <text evidence="7">The sequence shown here is derived from an EMBL/GenBank/DDBJ whole genome shotgun (WGS) entry which is preliminary data.</text>
</comment>
<name>A0A084JU36_NONUL</name>
<dbReference type="GO" id="GO:0009279">
    <property type="term" value="C:cell outer membrane"/>
    <property type="evidence" value="ECO:0007669"/>
    <property type="project" value="UniProtKB-SubCell"/>
</dbReference>
<dbReference type="PANTHER" id="PTHR30329:SF21">
    <property type="entry name" value="LIPOPROTEIN YIAD-RELATED"/>
    <property type="match status" value="1"/>
</dbReference>
<dbReference type="Pfam" id="PF00691">
    <property type="entry name" value="OmpA"/>
    <property type="match status" value="2"/>
</dbReference>
<protein>
    <submittedName>
        <fullName evidence="7">Membrane protein</fullName>
    </submittedName>
    <submittedName>
        <fullName evidence="8">OmpA family protein</fullName>
    </submittedName>
</protein>
<dbReference type="Gene3D" id="3.30.1330.60">
    <property type="entry name" value="OmpA-like domain"/>
    <property type="match status" value="2"/>
</dbReference>
<evidence type="ECO:0000256" key="2">
    <source>
        <dbReference type="ARBA" id="ARBA00023136"/>
    </source>
</evidence>
<dbReference type="PRINTS" id="PR01021">
    <property type="entry name" value="OMPADOMAIN"/>
</dbReference>
<dbReference type="OrthoDB" id="9782229at2"/>
<dbReference type="CDD" id="cd07185">
    <property type="entry name" value="OmpA_C-like"/>
    <property type="match status" value="2"/>
</dbReference>
<comment type="subcellular location">
    <subcellularLocation>
        <location evidence="1">Cell outer membrane</location>
    </subcellularLocation>
</comment>
<dbReference type="InterPro" id="IPR006664">
    <property type="entry name" value="OMP_bac"/>
</dbReference>
<dbReference type="EMBL" id="PVNA01000001">
    <property type="protein sequence ID" value="PRX15307.1"/>
    <property type="molecule type" value="Genomic_DNA"/>
</dbReference>
<feature type="domain" description="OmpA-like" evidence="6">
    <location>
        <begin position="228"/>
        <end position="352"/>
    </location>
</feature>
<evidence type="ECO:0000313" key="9">
    <source>
        <dbReference type="Proteomes" id="UP000028531"/>
    </source>
</evidence>
<reference evidence="8 10" key="2">
    <citation type="submission" date="2018-03" db="EMBL/GenBank/DDBJ databases">
        <title>Genomic Encyclopedia of Archaeal and Bacterial Type Strains, Phase II (KMG-II): from individual species to whole genera.</title>
        <authorList>
            <person name="Goeker M."/>
        </authorList>
    </citation>
    <scope>NUCLEOTIDE SEQUENCE [LARGE SCALE GENOMIC DNA]</scope>
    <source>
        <strain evidence="8 10">DSM 22727</strain>
    </source>
</reference>
<dbReference type="EMBL" id="JPJI01000032">
    <property type="protein sequence ID" value="KEZ92470.1"/>
    <property type="molecule type" value="Genomic_DNA"/>
</dbReference>
<evidence type="ECO:0000313" key="10">
    <source>
        <dbReference type="Proteomes" id="UP000239997"/>
    </source>
</evidence>
<dbReference type="Proteomes" id="UP000239997">
    <property type="component" value="Unassembled WGS sequence"/>
</dbReference>
<evidence type="ECO:0000256" key="5">
    <source>
        <dbReference type="SAM" id="SignalP"/>
    </source>
</evidence>
<evidence type="ECO:0000259" key="6">
    <source>
        <dbReference type="PROSITE" id="PS51123"/>
    </source>
</evidence>
<keyword evidence="5" id="KW-0732">Signal</keyword>
<sequence length="352" mass="40589">MKRLLYICAFLTAFCASSQITVTHSVYFDVDKDQFSFSEGKQLTSFFDDLIYKPILTVKILGYCDDRGSYEYNLDLSNRRVETVSEWLENHDIELENISKKVEGLGEVALEEELDQEETEEIRAQNRRVDVEFSLSADKTKRVAIKKLRKQELTIEEAKEIPIYEKKVVAAILENPSSTEVIKTSNTTEPEVSVEVVEEDEFLDIPTKLDPPIDNTKEPFKSLLSKKLKKGQVIRLENILFYKGRSTILEESQPLLDRVAEILIAREDIHFEIHGHVCCINPAYPDAYNRDTKKSNLSHARALAIYKILRSRGVKHTRMRFKGYGRTRPLGGIDKLDRRVELYITKIDPPKN</sequence>
<evidence type="ECO:0000256" key="1">
    <source>
        <dbReference type="ARBA" id="ARBA00004442"/>
    </source>
</evidence>
<gene>
    <name evidence="7" type="ORF">IL45_09985</name>
    <name evidence="8" type="ORF">LY02_00523</name>
</gene>
<feature type="domain" description="OmpA-like" evidence="6">
    <location>
        <begin position="15"/>
        <end position="137"/>
    </location>
</feature>
<reference evidence="7 9" key="1">
    <citation type="submission" date="2014-07" db="EMBL/GenBank/DDBJ databases">
        <title>Draft genome sequence of Nonlabens ulvanivorans, an ulvan degrading bacterium.</title>
        <authorList>
            <person name="Kopel M."/>
            <person name="Helbert W."/>
            <person name="Henrissat B."/>
            <person name="Doniger T."/>
            <person name="Banin E."/>
        </authorList>
    </citation>
    <scope>NUCLEOTIDE SEQUENCE [LARGE SCALE GENOMIC DNA]</scope>
    <source>
        <strain evidence="7 9">PLR</strain>
    </source>
</reference>
<accession>A0A084JU36</accession>
<dbReference type="InterPro" id="IPR036737">
    <property type="entry name" value="OmpA-like_sf"/>
</dbReference>
<dbReference type="PANTHER" id="PTHR30329">
    <property type="entry name" value="STATOR ELEMENT OF FLAGELLAR MOTOR COMPLEX"/>
    <property type="match status" value="1"/>
</dbReference>
<evidence type="ECO:0000313" key="7">
    <source>
        <dbReference type="EMBL" id="KEZ92470.1"/>
    </source>
</evidence>
<evidence type="ECO:0000256" key="4">
    <source>
        <dbReference type="PROSITE-ProRule" id="PRU00473"/>
    </source>
</evidence>
<dbReference type="Proteomes" id="UP000028531">
    <property type="component" value="Unassembled WGS sequence"/>
</dbReference>
<evidence type="ECO:0000256" key="3">
    <source>
        <dbReference type="ARBA" id="ARBA00023237"/>
    </source>
</evidence>
<feature type="chain" id="PRO_5001777496" evidence="5">
    <location>
        <begin position="19"/>
        <end position="352"/>
    </location>
</feature>
<keyword evidence="2 4" id="KW-0472">Membrane</keyword>
<dbReference type="InterPro" id="IPR006665">
    <property type="entry name" value="OmpA-like"/>
</dbReference>
<dbReference type="SUPFAM" id="SSF103088">
    <property type="entry name" value="OmpA-like"/>
    <property type="match status" value="2"/>
</dbReference>
<dbReference type="PROSITE" id="PS51123">
    <property type="entry name" value="OMPA_2"/>
    <property type="match status" value="2"/>
</dbReference>